<name>A0A0G1BGG3_9BACT</name>
<accession>A0A0G1BGG3</accession>
<evidence type="ECO:0000256" key="9">
    <source>
        <dbReference type="ARBA" id="ARBA00022989"/>
    </source>
</evidence>
<dbReference type="EMBL" id="LCEK01000009">
    <property type="protein sequence ID" value="KKS72392.1"/>
    <property type="molecule type" value="Genomic_DNA"/>
</dbReference>
<keyword evidence="9 11" id="KW-1133">Transmembrane helix</keyword>
<dbReference type="SFLD" id="SFLDS00003">
    <property type="entry name" value="Haloacid_Dehalogenase"/>
    <property type="match status" value="1"/>
</dbReference>
<dbReference type="InterPro" id="IPR023214">
    <property type="entry name" value="HAD_sf"/>
</dbReference>
<evidence type="ECO:0000256" key="11">
    <source>
        <dbReference type="SAM" id="Phobius"/>
    </source>
</evidence>
<dbReference type="InterPro" id="IPR044492">
    <property type="entry name" value="P_typ_ATPase_HD_dom"/>
</dbReference>
<dbReference type="GO" id="GO:0006883">
    <property type="term" value="P:intracellular sodium ion homeostasis"/>
    <property type="evidence" value="ECO:0007669"/>
    <property type="project" value="TreeGrafter"/>
</dbReference>
<keyword evidence="7" id="KW-0460">Magnesium</keyword>
<dbReference type="InterPro" id="IPR023299">
    <property type="entry name" value="ATPase_P-typ_cyto_dom_N"/>
</dbReference>
<comment type="caution">
    <text evidence="13">The sequence shown here is derived from an EMBL/GenBank/DDBJ whole genome shotgun (WGS) entry which is preliminary data.</text>
</comment>
<dbReference type="SMART" id="SM00831">
    <property type="entry name" value="Cation_ATPase_N"/>
    <property type="match status" value="1"/>
</dbReference>
<gene>
    <name evidence="13" type="ORF">UV42_C0009G0009</name>
</gene>
<dbReference type="GO" id="GO:1990573">
    <property type="term" value="P:potassium ion import across plasma membrane"/>
    <property type="evidence" value="ECO:0007669"/>
    <property type="project" value="TreeGrafter"/>
</dbReference>
<keyword evidence="5" id="KW-0547">Nucleotide-binding</keyword>
<evidence type="ECO:0000256" key="10">
    <source>
        <dbReference type="ARBA" id="ARBA00023136"/>
    </source>
</evidence>
<dbReference type="InterPro" id="IPR059000">
    <property type="entry name" value="ATPase_P-type_domA"/>
</dbReference>
<reference evidence="13 14" key="1">
    <citation type="journal article" date="2015" name="Nature">
        <title>rRNA introns, odd ribosomes, and small enigmatic genomes across a large radiation of phyla.</title>
        <authorList>
            <person name="Brown C.T."/>
            <person name="Hug L.A."/>
            <person name="Thomas B.C."/>
            <person name="Sharon I."/>
            <person name="Castelle C.J."/>
            <person name="Singh A."/>
            <person name="Wilkins M.J."/>
            <person name="Williams K.H."/>
            <person name="Banfield J.F."/>
        </authorList>
    </citation>
    <scope>NUCLEOTIDE SEQUENCE [LARGE SCALE GENOMIC DNA]</scope>
</reference>
<dbReference type="SFLD" id="SFLDF00027">
    <property type="entry name" value="p-type_atpase"/>
    <property type="match status" value="1"/>
</dbReference>
<keyword evidence="8" id="KW-1278">Translocase</keyword>
<dbReference type="InterPro" id="IPR001757">
    <property type="entry name" value="P_typ_ATPase"/>
</dbReference>
<dbReference type="GO" id="GO:0005524">
    <property type="term" value="F:ATP binding"/>
    <property type="evidence" value="ECO:0007669"/>
    <property type="project" value="UniProtKB-KW"/>
</dbReference>
<organism evidence="13 14">
    <name type="scientific">Candidatus Magasanikbacteria bacterium GW2011_GWE2_42_7</name>
    <dbReference type="NCBI Taxonomy" id="1619052"/>
    <lineage>
        <taxon>Bacteria</taxon>
        <taxon>Candidatus Magasanikiibacteriota</taxon>
    </lineage>
</organism>
<feature type="transmembrane region" description="Helical" evidence="11">
    <location>
        <begin position="245"/>
        <end position="264"/>
    </location>
</feature>
<dbReference type="SUPFAM" id="SSF81665">
    <property type="entry name" value="Calcium ATPase, transmembrane domain M"/>
    <property type="match status" value="1"/>
</dbReference>
<protein>
    <submittedName>
        <fullName evidence="13">Calcium-translocating P-type ATPase, PMCA-type</fullName>
    </submittedName>
</protein>
<dbReference type="InterPro" id="IPR018303">
    <property type="entry name" value="ATPase_P-typ_P_site"/>
</dbReference>
<dbReference type="GO" id="GO:0036376">
    <property type="term" value="P:sodium ion export across plasma membrane"/>
    <property type="evidence" value="ECO:0007669"/>
    <property type="project" value="TreeGrafter"/>
</dbReference>
<dbReference type="SFLD" id="SFLDG00002">
    <property type="entry name" value="C1.7:_P-type_atpase_like"/>
    <property type="match status" value="1"/>
</dbReference>
<evidence type="ECO:0000256" key="4">
    <source>
        <dbReference type="ARBA" id="ARBA00022692"/>
    </source>
</evidence>
<dbReference type="Gene3D" id="2.70.150.10">
    <property type="entry name" value="Calcium-transporting ATPase, cytoplasmic transduction domain A"/>
    <property type="match status" value="1"/>
</dbReference>
<keyword evidence="3" id="KW-0597">Phosphoprotein</keyword>
<evidence type="ECO:0000256" key="1">
    <source>
        <dbReference type="ARBA" id="ARBA00004127"/>
    </source>
</evidence>
<dbReference type="PRINTS" id="PR00119">
    <property type="entry name" value="CATATPASE"/>
</dbReference>
<dbReference type="Gene3D" id="3.40.50.1000">
    <property type="entry name" value="HAD superfamily/HAD-like"/>
    <property type="match status" value="1"/>
</dbReference>
<sequence>MQDFFAASTKDTLSFLHLDEKKGLSGKEVTKRQQTYGRNIFPRTGLETTRFVILLSQFKSTLMIVLICAGIVSGLLHEYIDMTVIFITAFFNVVIGYIQENKADQALKRLRDMVSYKTTVIRDGKKQHIDTADLVPGDIMLIEAGDKIQADARLLEVHELEINESTLTGESEPIAKHTKKMSSHTALGDRKNMIHRGTVVAHGKGIAVVTAIGKHTQIGQIATLVQETKDEKTPLQEQLVKMSRVITLVVIGISIAIFAIGTLVGSEDMVMLFETAVAVAVAAIPEGLVISLTVILAVGMRFILGRNALVRKLVAAETLGSVSVICTDKTGTITEGNMAVTRLVTLDHDLEMNELLSASHTKKESYADIMRMLRAAVIANDGTMEEKTDGELQYSGDTTDTAILFAGNALGMDKRALDATEPTQGEIPFSSERKYMAAEIEADTGSLLYVKGAPEVLWSRSSHVHHGGKDVALTPAKRKALESLHDELTADGLRVIGVGYRMKKEDERELKDASVKELVFLGFLALSDPVREGVKETLALAERAGIRTIMITGDHVRTAKAIAASIGLPVEEEHIFDGARLESLSDQELEDVVAHASVFARVDPIHKIRIVRALQSRGEVVAMTGDGVNDAPAIKGADIGIALGSGTDVAKETSDMVLLDDGFPTIVAAVEEGRSTYQNIKKVILYLLSGSTSEVVLVTGSILAGFPIAALPAQILWINLIQDSFPNMALAFDKGEKENMQDPPRKKRESLIDKDMRLVIIFKSILENILLFSIFVYMWKTTQDIHLTRTIVFVGFGIDALFYIFSIRSLRRYIWQIPLFDNMYLIAAVLLGWVMLVAAVYAPPLQYLLRTVPLEAWHWAMMIGFGLINVCIIEGIKRIFFLRKKRYTL</sequence>
<dbReference type="Pfam" id="PF00690">
    <property type="entry name" value="Cation_ATPase_N"/>
    <property type="match status" value="1"/>
</dbReference>
<keyword evidence="4 11" id="KW-0812">Transmembrane</keyword>
<evidence type="ECO:0000259" key="12">
    <source>
        <dbReference type="SMART" id="SM00831"/>
    </source>
</evidence>
<dbReference type="PANTHER" id="PTHR43294">
    <property type="entry name" value="SODIUM/POTASSIUM-TRANSPORTING ATPASE SUBUNIT ALPHA"/>
    <property type="match status" value="1"/>
</dbReference>
<dbReference type="InterPro" id="IPR006068">
    <property type="entry name" value="ATPase_P-typ_cation-transptr_C"/>
</dbReference>
<feature type="transmembrane region" description="Helical" evidence="11">
    <location>
        <begin position="856"/>
        <end position="876"/>
    </location>
</feature>
<comment type="similarity">
    <text evidence="2">Belongs to the cation transport ATPase (P-type) (TC 3.A.3) family. Type IIA subfamily.</text>
</comment>
<dbReference type="Proteomes" id="UP000033867">
    <property type="component" value="Unassembled WGS sequence"/>
</dbReference>
<dbReference type="PANTHER" id="PTHR43294:SF20">
    <property type="entry name" value="P-TYPE ATPASE"/>
    <property type="match status" value="1"/>
</dbReference>
<dbReference type="InterPro" id="IPR023298">
    <property type="entry name" value="ATPase_P-typ_TM_dom_sf"/>
</dbReference>
<dbReference type="GO" id="GO:0005886">
    <property type="term" value="C:plasma membrane"/>
    <property type="evidence" value="ECO:0007669"/>
    <property type="project" value="TreeGrafter"/>
</dbReference>
<feature type="transmembrane region" description="Helical" evidence="11">
    <location>
        <begin position="756"/>
        <end position="779"/>
    </location>
</feature>
<feature type="transmembrane region" description="Helical" evidence="11">
    <location>
        <begin position="51"/>
        <end position="73"/>
    </location>
</feature>
<evidence type="ECO:0000256" key="6">
    <source>
        <dbReference type="ARBA" id="ARBA00022840"/>
    </source>
</evidence>
<dbReference type="Pfam" id="PF13246">
    <property type="entry name" value="Cation_ATPase"/>
    <property type="match status" value="1"/>
</dbReference>
<dbReference type="FunFam" id="2.70.150.10:FF:000160">
    <property type="entry name" value="Sarcoplasmic/endoplasmic reticulum calcium ATPase 1"/>
    <property type="match status" value="1"/>
</dbReference>
<dbReference type="InterPro" id="IPR008250">
    <property type="entry name" value="ATPase_P-typ_transduc_dom_A_sf"/>
</dbReference>
<dbReference type="PRINTS" id="PR00120">
    <property type="entry name" value="HATPASE"/>
</dbReference>
<proteinExistence type="inferred from homology"/>
<dbReference type="GO" id="GO:0016887">
    <property type="term" value="F:ATP hydrolysis activity"/>
    <property type="evidence" value="ECO:0007669"/>
    <property type="project" value="InterPro"/>
</dbReference>
<dbReference type="GO" id="GO:0005391">
    <property type="term" value="F:P-type sodium:potassium-exchanging transporter activity"/>
    <property type="evidence" value="ECO:0007669"/>
    <property type="project" value="TreeGrafter"/>
</dbReference>
<evidence type="ECO:0000313" key="14">
    <source>
        <dbReference type="Proteomes" id="UP000033867"/>
    </source>
</evidence>
<feature type="transmembrane region" description="Helical" evidence="11">
    <location>
        <begin position="276"/>
        <end position="304"/>
    </location>
</feature>
<evidence type="ECO:0000256" key="3">
    <source>
        <dbReference type="ARBA" id="ARBA00022553"/>
    </source>
</evidence>
<keyword evidence="10 11" id="KW-0472">Membrane</keyword>
<dbReference type="SUPFAM" id="SSF56784">
    <property type="entry name" value="HAD-like"/>
    <property type="match status" value="1"/>
</dbReference>
<dbReference type="SUPFAM" id="SSF81660">
    <property type="entry name" value="Metal cation-transporting ATPase, ATP-binding domain N"/>
    <property type="match status" value="1"/>
</dbReference>
<evidence type="ECO:0000313" key="13">
    <source>
        <dbReference type="EMBL" id="KKS72392.1"/>
    </source>
</evidence>
<dbReference type="InterPro" id="IPR004014">
    <property type="entry name" value="ATPase_P-typ_cation-transptr_N"/>
</dbReference>
<evidence type="ECO:0000256" key="7">
    <source>
        <dbReference type="ARBA" id="ARBA00022842"/>
    </source>
</evidence>
<dbReference type="GO" id="GO:1902600">
    <property type="term" value="P:proton transmembrane transport"/>
    <property type="evidence" value="ECO:0007669"/>
    <property type="project" value="TreeGrafter"/>
</dbReference>
<feature type="transmembrane region" description="Helical" evidence="11">
    <location>
        <begin position="791"/>
        <end position="810"/>
    </location>
</feature>
<evidence type="ECO:0000256" key="2">
    <source>
        <dbReference type="ARBA" id="ARBA00005675"/>
    </source>
</evidence>
<evidence type="ECO:0000256" key="8">
    <source>
        <dbReference type="ARBA" id="ARBA00022967"/>
    </source>
</evidence>
<dbReference type="GO" id="GO:0030007">
    <property type="term" value="P:intracellular potassium ion homeostasis"/>
    <property type="evidence" value="ECO:0007669"/>
    <property type="project" value="TreeGrafter"/>
</dbReference>
<dbReference type="NCBIfam" id="TIGR01494">
    <property type="entry name" value="ATPase_P-type"/>
    <property type="match status" value="3"/>
</dbReference>
<keyword evidence="6" id="KW-0067">ATP-binding</keyword>
<dbReference type="Gene3D" id="3.40.1110.10">
    <property type="entry name" value="Calcium-transporting ATPase, cytoplasmic domain N"/>
    <property type="match status" value="1"/>
</dbReference>
<dbReference type="PROSITE" id="PS00154">
    <property type="entry name" value="ATPASE_E1_E2"/>
    <property type="match status" value="1"/>
</dbReference>
<dbReference type="InterPro" id="IPR050510">
    <property type="entry name" value="Cation_transp_ATPase_P-type"/>
</dbReference>
<dbReference type="InterPro" id="IPR036412">
    <property type="entry name" value="HAD-like_sf"/>
</dbReference>
<dbReference type="SUPFAM" id="SSF81653">
    <property type="entry name" value="Calcium ATPase, transduction domain A"/>
    <property type="match status" value="1"/>
</dbReference>
<feature type="transmembrane region" description="Helical" evidence="11">
    <location>
        <begin position="79"/>
        <end position="98"/>
    </location>
</feature>
<feature type="transmembrane region" description="Helical" evidence="11">
    <location>
        <begin position="822"/>
        <end position="844"/>
    </location>
</feature>
<dbReference type="Gene3D" id="1.20.1110.10">
    <property type="entry name" value="Calcium-transporting ATPase, transmembrane domain"/>
    <property type="match status" value="1"/>
</dbReference>
<dbReference type="GO" id="GO:0012505">
    <property type="term" value="C:endomembrane system"/>
    <property type="evidence" value="ECO:0007669"/>
    <property type="project" value="UniProtKB-SubCell"/>
</dbReference>
<dbReference type="AlphaFoldDB" id="A0A0G1BGG3"/>
<feature type="domain" description="Cation-transporting P-type ATPase N-terminal" evidence="12">
    <location>
        <begin position="3"/>
        <end position="78"/>
    </location>
</feature>
<evidence type="ECO:0000256" key="5">
    <source>
        <dbReference type="ARBA" id="ARBA00022741"/>
    </source>
</evidence>
<comment type="subcellular location">
    <subcellularLocation>
        <location evidence="1">Endomembrane system</location>
        <topology evidence="1">Multi-pass membrane protein</topology>
    </subcellularLocation>
</comment>
<dbReference type="Pfam" id="PF00122">
    <property type="entry name" value="E1-E2_ATPase"/>
    <property type="match status" value="1"/>
</dbReference>
<dbReference type="Pfam" id="PF00689">
    <property type="entry name" value="Cation_ATPase_C"/>
    <property type="match status" value="1"/>
</dbReference>